<feature type="transmembrane region" description="Helical" evidence="1">
    <location>
        <begin position="26"/>
        <end position="44"/>
    </location>
</feature>
<gene>
    <name evidence="2" type="ORF">SAMN05216480_1033</name>
</gene>
<evidence type="ECO:0000313" key="3">
    <source>
        <dbReference type="Proteomes" id="UP000199138"/>
    </source>
</evidence>
<keyword evidence="1" id="KW-1133">Transmembrane helix</keyword>
<dbReference type="EMBL" id="FPBK01000003">
    <property type="protein sequence ID" value="SFU41700.1"/>
    <property type="molecule type" value="Genomic_DNA"/>
</dbReference>
<reference evidence="2 3" key="1">
    <citation type="submission" date="2016-10" db="EMBL/GenBank/DDBJ databases">
        <authorList>
            <person name="de Groot N.N."/>
        </authorList>
    </citation>
    <scope>NUCLEOTIDE SEQUENCE [LARGE SCALE GENOMIC DNA]</scope>
    <source>
        <strain evidence="2 3">CGMCC 1.12333</strain>
    </source>
</reference>
<protein>
    <submittedName>
        <fullName evidence="2">Uncharacterized protein</fullName>
    </submittedName>
</protein>
<organism evidence="2 3">
    <name type="scientific">Pustulibacterium marinum</name>
    <dbReference type="NCBI Taxonomy" id="1224947"/>
    <lineage>
        <taxon>Bacteria</taxon>
        <taxon>Pseudomonadati</taxon>
        <taxon>Bacteroidota</taxon>
        <taxon>Flavobacteriia</taxon>
        <taxon>Flavobacteriales</taxon>
        <taxon>Flavobacteriaceae</taxon>
        <taxon>Pustulibacterium</taxon>
    </lineage>
</organism>
<evidence type="ECO:0000313" key="2">
    <source>
        <dbReference type="EMBL" id="SFU41700.1"/>
    </source>
</evidence>
<feature type="transmembrane region" description="Helical" evidence="1">
    <location>
        <begin position="95"/>
        <end position="117"/>
    </location>
</feature>
<feature type="transmembrane region" description="Helical" evidence="1">
    <location>
        <begin position="51"/>
        <end position="68"/>
    </location>
</feature>
<dbReference type="STRING" id="1224947.SAMN05216480_1033"/>
<keyword evidence="3" id="KW-1185">Reference proteome</keyword>
<evidence type="ECO:0000256" key="1">
    <source>
        <dbReference type="SAM" id="Phobius"/>
    </source>
</evidence>
<keyword evidence="1" id="KW-0472">Membrane</keyword>
<proteinExistence type="predicted"/>
<accession>A0A1I7FZT2</accession>
<sequence length="126" mass="14978">MKEVFDGTYHLLKWIALHTGFTYREVNIIVYFIIIPMCFVFLIGNIVKKKYLFPCFCVLLAVVLWLIPDFELFSDRLFDSAVAFLNWFERWGLTYVQASVWICVVVPICIMLGLVYVKRYKRLPKH</sequence>
<keyword evidence="1" id="KW-0812">Transmembrane</keyword>
<name>A0A1I7FZT2_9FLAO</name>
<dbReference type="AlphaFoldDB" id="A0A1I7FZT2"/>
<dbReference type="Proteomes" id="UP000199138">
    <property type="component" value="Unassembled WGS sequence"/>
</dbReference>